<keyword evidence="4" id="KW-1185">Reference proteome</keyword>
<dbReference type="InterPro" id="IPR013517">
    <property type="entry name" value="FG-GAP"/>
</dbReference>
<feature type="region of interest" description="Disordered" evidence="2">
    <location>
        <begin position="417"/>
        <end position="438"/>
    </location>
</feature>
<dbReference type="PATRIC" id="fig|1286094.4.peg.620"/>
<dbReference type="Gene3D" id="2.130.10.130">
    <property type="entry name" value="Integrin alpha, N-terminal"/>
    <property type="match status" value="2"/>
</dbReference>
<name>S4A6H5_9ACTN</name>
<evidence type="ECO:0000256" key="2">
    <source>
        <dbReference type="SAM" id="MobiDB-lite"/>
    </source>
</evidence>
<feature type="region of interest" description="Disordered" evidence="2">
    <location>
        <begin position="24"/>
        <end position="64"/>
    </location>
</feature>
<dbReference type="SUPFAM" id="SSF69318">
    <property type="entry name" value="Integrin alpha N-terminal domain"/>
    <property type="match status" value="1"/>
</dbReference>
<dbReference type="Pfam" id="PF13517">
    <property type="entry name" value="FG-GAP_3"/>
    <property type="match status" value="1"/>
</dbReference>
<comment type="caution">
    <text evidence="3">The sequence shown here is derived from an EMBL/GenBank/DDBJ whole genome shotgun (WGS) entry which is preliminary data.</text>
</comment>
<proteinExistence type="predicted"/>
<dbReference type="RefSeq" id="WP_016638769.1">
    <property type="nucleotide sequence ID" value="NZ_AOPZ01000019.1"/>
</dbReference>
<organism evidence="3 4">
    <name type="scientific">Streptomyces aurantiacus JA 4570</name>
    <dbReference type="NCBI Taxonomy" id="1286094"/>
    <lineage>
        <taxon>Bacteria</taxon>
        <taxon>Bacillati</taxon>
        <taxon>Actinomycetota</taxon>
        <taxon>Actinomycetes</taxon>
        <taxon>Kitasatosporales</taxon>
        <taxon>Streptomycetaceae</taxon>
        <taxon>Streptomyces</taxon>
        <taxon>Streptomyces aurantiacus group</taxon>
    </lineage>
</organism>
<gene>
    <name evidence="3" type="ORF">STRAU_0635</name>
</gene>
<evidence type="ECO:0000313" key="4">
    <source>
        <dbReference type="Proteomes" id="UP000014629"/>
    </source>
</evidence>
<dbReference type="PANTHER" id="PTHR46580">
    <property type="entry name" value="SENSOR KINASE-RELATED"/>
    <property type="match status" value="1"/>
</dbReference>
<protein>
    <recommendedName>
        <fullName evidence="5">VCBS repeat-containing protein</fullName>
    </recommendedName>
</protein>
<evidence type="ECO:0008006" key="5">
    <source>
        <dbReference type="Google" id="ProtNLM"/>
    </source>
</evidence>
<dbReference type="Proteomes" id="UP000014629">
    <property type="component" value="Unassembled WGS sequence"/>
</dbReference>
<dbReference type="EMBL" id="AOPZ01000019">
    <property type="protein sequence ID" value="EPH46385.1"/>
    <property type="molecule type" value="Genomic_DNA"/>
</dbReference>
<dbReference type="PANTHER" id="PTHR46580:SF2">
    <property type="entry name" value="MAM DOMAIN-CONTAINING PROTEIN"/>
    <property type="match status" value="1"/>
</dbReference>
<evidence type="ECO:0000256" key="1">
    <source>
        <dbReference type="ARBA" id="ARBA00022729"/>
    </source>
</evidence>
<dbReference type="AlphaFoldDB" id="S4A6H5"/>
<reference evidence="3 4" key="1">
    <citation type="submission" date="2013-02" db="EMBL/GenBank/DDBJ databases">
        <title>Draft Genome Sequence of Streptomyces aurantiacus, Which Produces Setomimycin.</title>
        <authorList>
            <person name="Gruening B.A."/>
            <person name="Praeg A."/>
            <person name="Erxleben A."/>
            <person name="Guenther S."/>
            <person name="Mueller M."/>
        </authorList>
    </citation>
    <scope>NUCLEOTIDE SEQUENCE [LARGE SCALE GENOMIC DNA]</scope>
    <source>
        <strain evidence="3 4">JA 4570</strain>
    </source>
</reference>
<keyword evidence="1" id="KW-0732">Signal</keyword>
<sequence length="438" mass="44400">MRGSGRRLLAAVIGGTLVLAGCSGGGDGDNSPSRPASADLANKSAPHQPVPRGKGSKVPDDFNGDGARDLVLDALAHRGQGDDPGIGVVYGSRRGGLVPGARQLLTARANGARTKGELPAAFESEASCDLDEDGFTDLLVSTDPPYDGQGQPPVPLQLLFGSPTGLTGKAVKLQVPARARLGNDWADQPVCGDFDGDGAHDLVLHASGAHLTYLRGPFTRKGSPHAAGKPITAPGNDLATGAPAVDVNGDGYDDLVVREEGRASKGSLVLGGPKGPTRTGVLFPASTAVAFGAFGRGKGTDAALAAPGGIALRYDVPGAARGALAVRNATVYAGDLDGDGRSELVVGGGGPGEVWVYRGRATGLAANATATLVPSRGREGAVQVLKVADFDGDRRADLVVRTAWGQGRDRVEVYPGRAGAEGPVSREPGVTFSTEGFD</sequence>
<accession>S4A6H5</accession>
<dbReference type="PROSITE" id="PS51257">
    <property type="entry name" value="PROKAR_LIPOPROTEIN"/>
    <property type="match status" value="1"/>
</dbReference>
<dbReference type="InterPro" id="IPR028994">
    <property type="entry name" value="Integrin_alpha_N"/>
</dbReference>
<evidence type="ECO:0000313" key="3">
    <source>
        <dbReference type="EMBL" id="EPH46385.1"/>
    </source>
</evidence>
<dbReference type="OrthoDB" id="4318513at2"/>